<evidence type="ECO:0000313" key="2">
    <source>
        <dbReference type="EMBL" id="KAJ9613888.1"/>
    </source>
</evidence>
<feature type="region of interest" description="Disordered" evidence="1">
    <location>
        <begin position="71"/>
        <end position="101"/>
    </location>
</feature>
<protein>
    <submittedName>
        <fullName evidence="2">Uncharacterized protein</fullName>
    </submittedName>
</protein>
<organism evidence="2 3">
    <name type="scientific">Cladophialophora chaetospira</name>
    <dbReference type="NCBI Taxonomy" id="386627"/>
    <lineage>
        <taxon>Eukaryota</taxon>
        <taxon>Fungi</taxon>
        <taxon>Dikarya</taxon>
        <taxon>Ascomycota</taxon>
        <taxon>Pezizomycotina</taxon>
        <taxon>Eurotiomycetes</taxon>
        <taxon>Chaetothyriomycetidae</taxon>
        <taxon>Chaetothyriales</taxon>
        <taxon>Herpotrichiellaceae</taxon>
        <taxon>Cladophialophora</taxon>
    </lineage>
</organism>
<gene>
    <name evidence="2" type="ORF">H2200_002024</name>
</gene>
<dbReference type="Pfam" id="PF11951">
    <property type="entry name" value="Fungal_trans_2"/>
    <property type="match status" value="1"/>
</dbReference>
<dbReference type="InterPro" id="IPR021858">
    <property type="entry name" value="Fun_TF"/>
</dbReference>
<dbReference type="AlphaFoldDB" id="A0AA38XIA9"/>
<keyword evidence="3" id="KW-1185">Reference proteome</keyword>
<evidence type="ECO:0000256" key="1">
    <source>
        <dbReference type="SAM" id="MobiDB-lite"/>
    </source>
</evidence>
<dbReference type="EMBL" id="JAPDRK010000003">
    <property type="protein sequence ID" value="KAJ9613888.1"/>
    <property type="molecule type" value="Genomic_DNA"/>
</dbReference>
<proteinExistence type="predicted"/>
<dbReference type="PANTHER" id="PTHR37540">
    <property type="entry name" value="TRANSCRIPTION FACTOR (ACR-2), PUTATIVE-RELATED-RELATED"/>
    <property type="match status" value="1"/>
</dbReference>
<name>A0AA38XIA9_9EURO</name>
<reference evidence="2" key="1">
    <citation type="submission" date="2022-10" db="EMBL/GenBank/DDBJ databases">
        <title>Culturing micro-colonial fungi from biological soil crusts in the Mojave desert and describing Neophaeococcomyces mojavensis, and introducing the new genera and species Taxawa tesnikishii.</title>
        <authorList>
            <person name="Kurbessoian T."/>
            <person name="Stajich J.E."/>
        </authorList>
    </citation>
    <scope>NUCLEOTIDE SEQUENCE</scope>
    <source>
        <strain evidence="2">TK_41</strain>
    </source>
</reference>
<feature type="compositionally biased region" description="Basic and acidic residues" evidence="1">
    <location>
        <begin position="79"/>
        <end position="101"/>
    </location>
</feature>
<sequence length="487" mass="55410">MDITSQEWKSRRKALRKEGQLATIMRVYVNKTSQPSSFASATQPLERRQIRVPKSPLATRARYPRFMRAGGPAVRRKALRSDSRHSTESESDFKSEHSSLEESTSHALAEQAFAAQRTLFSDFPMPKKGAVSTGLEYFLGVCAPPALGQKPGWNWKNPGQSEYTIWYIQNILRSDILFELIVAYAIALRMHVQKDLEGSQVKQAVAFHTQNALHRLQKRLQKGDAYQDDVVVWAVIMLCGTTYILRELEAFRAHVRGLRQMVALRGGIDSLDKFGFLKRRVINIESSRLATLEHQRQGMLANTTLVYHPPPLSSSILRRLSNFPPGFAELPFKVTLSDNMIDFIEHNLENIRNPPSGPSKINGIHVTDWILSLPLLQHERLIAVALLTNSECLDRIQRAQTSTVSKYRIQREFLLLVQFQASVEADYVQWAVLTLQRTVRFSPELKAWANKLLAAVRLSEASIMQLEARYLPITQLPANLERQPDEM</sequence>
<comment type="caution">
    <text evidence="2">The sequence shown here is derived from an EMBL/GenBank/DDBJ whole genome shotgun (WGS) entry which is preliminary data.</text>
</comment>
<dbReference type="Proteomes" id="UP001172673">
    <property type="component" value="Unassembled WGS sequence"/>
</dbReference>
<evidence type="ECO:0000313" key="3">
    <source>
        <dbReference type="Proteomes" id="UP001172673"/>
    </source>
</evidence>
<accession>A0AA38XIA9</accession>